<dbReference type="Gene3D" id="2.60.40.10">
    <property type="entry name" value="Immunoglobulins"/>
    <property type="match status" value="1"/>
</dbReference>
<dbReference type="PROSITE" id="PS51257">
    <property type="entry name" value="PROKAR_LIPOPROTEIN"/>
    <property type="match status" value="1"/>
</dbReference>
<name>A0A7C4RV01_9BACT</name>
<sequence>MRVVRKYLERRGMSFVPVILLILISLFGCTKSTQPPSTKLIRLKTVEYGKINEEISIIVETTEPGVKIRRVTVLSDGEVQKLPIPSSNSSTIKWKPTKPGKYTLEVVGYSLITGQEYKETKTIFVYDTSGFGIEYMRLIPPRPYKDEDVLLQVKVNGRNPLVKLIMEGAISKDLEIPSGVSYIRLGTFNEEKDYTISVAAKVPDSDDATTITFRPTQRDAEPPTITINTDLFYPQNMSTIPVEFRLADNVALKSYELYFDGTLKEKMDINGKVFNWTYVVTDVQNGPHTVGIIAYDESGNIFSNSKTFYVGAAGVAFKVQVQPERPEAGQNVLIVAVPMEQLGDGLAKIAYFIDGKKIAEYPNNEVSEVRLYTPWVAEEGEHNVTVYVEAGGGKRAGLANTTVIVPDRTPPRLVKIKVNGVEIQRDTFNYIVPGEVKFEIEVEDPGKISTTDKPRLRLREDEFSYYYRDLTMYVSEVQEAGRRVIFNVQTTIAPGTYNLEITEIKDISGNKLDVKGYTIVAR</sequence>
<proteinExistence type="predicted"/>
<evidence type="ECO:0000313" key="1">
    <source>
        <dbReference type="EMBL" id="HGU39799.1"/>
    </source>
</evidence>
<comment type="caution">
    <text evidence="1">The sequence shown here is derived from an EMBL/GenBank/DDBJ whole genome shotgun (WGS) entry which is preliminary data.</text>
</comment>
<evidence type="ECO:0008006" key="2">
    <source>
        <dbReference type="Google" id="ProtNLM"/>
    </source>
</evidence>
<gene>
    <name evidence="1" type="ORF">ENT77_01150</name>
</gene>
<protein>
    <recommendedName>
        <fullName evidence="2">Ig-like domain-containing protein</fullName>
    </recommendedName>
</protein>
<accession>A0A7C4RV01</accession>
<dbReference type="InterPro" id="IPR013783">
    <property type="entry name" value="Ig-like_fold"/>
</dbReference>
<dbReference type="AlphaFoldDB" id="A0A7C4RV01"/>
<organism evidence="1">
    <name type="scientific">Fervidobacterium thailandense</name>
    <dbReference type="NCBI Taxonomy" id="1008305"/>
    <lineage>
        <taxon>Bacteria</taxon>
        <taxon>Thermotogati</taxon>
        <taxon>Thermotogota</taxon>
        <taxon>Thermotogae</taxon>
        <taxon>Thermotogales</taxon>
        <taxon>Fervidobacteriaceae</taxon>
        <taxon>Fervidobacterium</taxon>
    </lineage>
</organism>
<dbReference type="EMBL" id="DSZY01000006">
    <property type="protein sequence ID" value="HGU39799.1"/>
    <property type="molecule type" value="Genomic_DNA"/>
</dbReference>
<reference evidence="1" key="1">
    <citation type="journal article" date="2020" name="mSystems">
        <title>Genome- and Community-Level Interaction Insights into Carbon Utilization and Element Cycling Functions of Hydrothermarchaeota in Hydrothermal Sediment.</title>
        <authorList>
            <person name="Zhou Z."/>
            <person name="Liu Y."/>
            <person name="Xu W."/>
            <person name="Pan J."/>
            <person name="Luo Z.H."/>
            <person name="Li M."/>
        </authorList>
    </citation>
    <scope>NUCLEOTIDE SEQUENCE [LARGE SCALE GENOMIC DNA]</scope>
    <source>
        <strain evidence="1">SpSt-609</strain>
    </source>
</reference>